<gene>
    <name evidence="3" type="ORF">Z051_04350</name>
</gene>
<evidence type="ECO:0008006" key="5">
    <source>
        <dbReference type="Google" id="ProtNLM"/>
    </source>
</evidence>
<dbReference type="Pfam" id="PF07332">
    <property type="entry name" value="Phage_holin_3_6"/>
    <property type="match status" value="1"/>
</dbReference>
<dbReference type="AlphaFoldDB" id="A0A0M9WQ95"/>
<keyword evidence="2" id="KW-0472">Membrane</keyword>
<feature type="region of interest" description="Disordered" evidence="1">
    <location>
        <begin position="117"/>
        <end position="139"/>
    </location>
</feature>
<dbReference type="PATRIC" id="fig|1441923.3.peg.972"/>
<reference evidence="4" key="2">
    <citation type="submission" date="2015-01" db="EMBL/GenBank/DDBJ databases">
        <title>Draft genome sequence of potential hydrocarbon metabolising strain of Rhodococcus rhodochrous.</title>
        <authorList>
            <person name="Aggarwal R.K."/>
            <person name="Dawar C."/>
        </authorList>
    </citation>
    <scope>NUCLEOTIDE SEQUENCE [LARGE SCALE GENOMIC DNA]</scope>
    <source>
        <strain evidence="4">KG-21</strain>
    </source>
</reference>
<evidence type="ECO:0000256" key="1">
    <source>
        <dbReference type="SAM" id="MobiDB-lite"/>
    </source>
</evidence>
<dbReference type="InterPro" id="IPR009937">
    <property type="entry name" value="Phage_holin_3_6"/>
</dbReference>
<keyword evidence="2" id="KW-0812">Transmembrane</keyword>
<sequence>MTLPPTDHNRAGDQRSLGELLADVSGDLSTLMRQELALAKAEATQTATRARKGAGMLAGAAVAAYFVLLFLSIAAWWALGNAIGRGWSALVVTVVWAVVATLLAVLGRSEMARAKGLPRTTETLSQVPGALAPHPQEKR</sequence>
<dbReference type="EMBL" id="AZYO01000005">
    <property type="protein sequence ID" value="KOS57503.1"/>
    <property type="molecule type" value="Genomic_DNA"/>
</dbReference>
<evidence type="ECO:0000256" key="2">
    <source>
        <dbReference type="SAM" id="Phobius"/>
    </source>
</evidence>
<name>A0A0M9WQ95_RHORH</name>
<keyword evidence="2" id="KW-1133">Transmembrane helix</keyword>
<protein>
    <recommendedName>
        <fullName evidence="5">Integral membrane protein</fullName>
    </recommendedName>
</protein>
<feature type="transmembrane region" description="Helical" evidence="2">
    <location>
        <begin position="57"/>
        <end position="79"/>
    </location>
</feature>
<accession>A0A0M9WQ95</accession>
<evidence type="ECO:0000313" key="4">
    <source>
        <dbReference type="Proteomes" id="UP000037712"/>
    </source>
</evidence>
<dbReference type="RefSeq" id="WP_054371556.1">
    <property type="nucleotide sequence ID" value="NZ_AZYO01000005.1"/>
</dbReference>
<reference evidence="3 4" key="1">
    <citation type="journal article" date="2015" name="Genome Announc.">
        <title>Draft Genome Sequence of Rhodococcus rhodochrous Strain KG-21, a Soil Isolate from Oil Fields of Krishna-Godavari Basin, India.</title>
        <authorList>
            <person name="Dawar C."/>
            <person name="Aggarwal R.K."/>
        </authorList>
    </citation>
    <scope>NUCLEOTIDE SEQUENCE [LARGE SCALE GENOMIC DNA]</scope>
    <source>
        <strain evidence="3 4">KG-21</strain>
    </source>
</reference>
<feature type="transmembrane region" description="Helical" evidence="2">
    <location>
        <begin position="85"/>
        <end position="106"/>
    </location>
</feature>
<organism evidence="3 4">
    <name type="scientific">Rhodococcus rhodochrous KG-21</name>
    <dbReference type="NCBI Taxonomy" id="1441923"/>
    <lineage>
        <taxon>Bacteria</taxon>
        <taxon>Bacillati</taxon>
        <taxon>Actinomycetota</taxon>
        <taxon>Actinomycetes</taxon>
        <taxon>Mycobacteriales</taxon>
        <taxon>Nocardiaceae</taxon>
        <taxon>Rhodococcus</taxon>
    </lineage>
</organism>
<proteinExistence type="predicted"/>
<comment type="caution">
    <text evidence="3">The sequence shown here is derived from an EMBL/GenBank/DDBJ whole genome shotgun (WGS) entry which is preliminary data.</text>
</comment>
<evidence type="ECO:0000313" key="3">
    <source>
        <dbReference type="EMBL" id="KOS57503.1"/>
    </source>
</evidence>
<dbReference type="Proteomes" id="UP000037712">
    <property type="component" value="Unassembled WGS sequence"/>
</dbReference>